<organism evidence="2">
    <name type="scientific">Spodoptera frugiperda</name>
    <name type="common">Fall armyworm</name>
    <dbReference type="NCBI Taxonomy" id="7108"/>
    <lineage>
        <taxon>Eukaryota</taxon>
        <taxon>Metazoa</taxon>
        <taxon>Ecdysozoa</taxon>
        <taxon>Arthropoda</taxon>
        <taxon>Hexapoda</taxon>
        <taxon>Insecta</taxon>
        <taxon>Pterygota</taxon>
        <taxon>Neoptera</taxon>
        <taxon>Endopterygota</taxon>
        <taxon>Lepidoptera</taxon>
        <taxon>Glossata</taxon>
        <taxon>Ditrysia</taxon>
        <taxon>Noctuoidea</taxon>
        <taxon>Noctuidae</taxon>
        <taxon>Amphipyrinae</taxon>
        <taxon>Spodoptera</taxon>
    </lineage>
</organism>
<accession>A0A2H1W0T7</accession>
<feature type="region of interest" description="Disordered" evidence="1">
    <location>
        <begin position="38"/>
        <end position="66"/>
    </location>
</feature>
<evidence type="ECO:0000256" key="1">
    <source>
        <dbReference type="SAM" id="MobiDB-lite"/>
    </source>
</evidence>
<protein>
    <submittedName>
        <fullName evidence="2">SFRICE_017363</fullName>
    </submittedName>
</protein>
<name>A0A2H1W0T7_SPOFR</name>
<dbReference type="AlphaFoldDB" id="A0A2H1W0T7"/>
<gene>
    <name evidence="2" type="ORF">SFRICE_017363</name>
</gene>
<sequence>MYLVRQLGEYVIQGDLPRELVSSEESRFDLLEEALGLVELGEEPETKNEPPEAIEGSSSGSTTSSEMLHPAMRHVPHHPLAHYHNQVSTTSLHLQGIKARVHRPASHATDFSLSCIETHTTASIDPHCTDRIIGNAYMRCVLMTSYELRMMRVDGLRNAVFRQIIFYEEELNTDIKFIFTQNLILD</sequence>
<evidence type="ECO:0000313" key="2">
    <source>
        <dbReference type="EMBL" id="SOQ46623.1"/>
    </source>
</evidence>
<feature type="compositionally biased region" description="Low complexity" evidence="1">
    <location>
        <begin position="55"/>
        <end position="66"/>
    </location>
</feature>
<reference evidence="2" key="1">
    <citation type="submission" date="2016-07" db="EMBL/GenBank/DDBJ databases">
        <authorList>
            <person name="Bretaudeau A."/>
        </authorList>
    </citation>
    <scope>NUCLEOTIDE SEQUENCE</scope>
    <source>
        <strain evidence="2">Rice</strain>
        <tissue evidence="2">Whole body</tissue>
    </source>
</reference>
<dbReference type="EMBL" id="ODYU01005608">
    <property type="protein sequence ID" value="SOQ46623.1"/>
    <property type="molecule type" value="Genomic_DNA"/>
</dbReference>
<proteinExistence type="predicted"/>